<feature type="domain" description="Putative auto-transporter adhesin head GIN" evidence="2">
    <location>
        <begin position="46"/>
        <end position="226"/>
    </location>
</feature>
<dbReference type="RefSeq" id="WP_387960242.1">
    <property type="nucleotide sequence ID" value="NZ_JBHSGP010000004.1"/>
</dbReference>
<dbReference type="Gene3D" id="2.160.20.120">
    <property type="match status" value="1"/>
</dbReference>
<organism evidence="3 4">
    <name type="scientific">Geojedonia litorea</name>
    <dbReference type="NCBI Taxonomy" id="1268269"/>
    <lineage>
        <taxon>Bacteria</taxon>
        <taxon>Pseudomonadati</taxon>
        <taxon>Bacteroidota</taxon>
        <taxon>Flavobacteriia</taxon>
        <taxon>Flavobacteriales</taxon>
        <taxon>Flavobacteriaceae</taxon>
        <taxon>Geojedonia</taxon>
    </lineage>
</organism>
<keyword evidence="4" id="KW-1185">Reference proteome</keyword>
<dbReference type="Pfam" id="PF10988">
    <property type="entry name" value="DUF2807"/>
    <property type="match status" value="1"/>
</dbReference>
<evidence type="ECO:0000313" key="4">
    <source>
        <dbReference type="Proteomes" id="UP001595953"/>
    </source>
</evidence>
<accession>A0ABV9N132</accession>
<evidence type="ECO:0000259" key="2">
    <source>
        <dbReference type="Pfam" id="PF10988"/>
    </source>
</evidence>
<dbReference type="InterPro" id="IPR021255">
    <property type="entry name" value="DUF2807"/>
</dbReference>
<proteinExistence type="predicted"/>
<evidence type="ECO:0000313" key="3">
    <source>
        <dbReference type="EMBL" id="MFC4720979.1"/>
    </source>
</evidence>
<dbReference type="EMBL" id="JBHSGP010000004">
    <property type="protein sequence ID" value="MFC4720979.1"/>
    <property type="molecule type" value="Genomic_DNA"/>
</dbReference>
<feature type="region of interest" description="Disordered" evidence="1">
    <location>
        <begin position="217"/>
        <end position="242"/>
    </location>
</feature>
<protein>
    <submittedName>
        <fullName evidence="3">Head GIN domain-containing protein</fullName>
    </submittedName>
</protein>
<name>A0ABV9N132_9FLAO</name>
<dbReference type="Proteomes" id="UP001595953">
    <property type="component" value="Unassembled WGS sequence"/>
</dbReference>
<evidence type="ECO:0000256" key="1">
    <source>
        <dbReference type="SAM" id="MobiDB-lite"/>
    </source>
</evidence>
<comment type="caution">
    <text evidence="3">The sequence shown here is derived from an EMBL/GenBank/DDBJ whole genome shotgun (WGS) entry which is preliminary data.</text>
</comment>
<gene>
    <name evidence="3" type="ORF">ACFO5O_01495</name>
</gene>
<reference evidence="4" key="1">
    <citation type="journal article" date="2019" name="Int. J. Syst. Evol. Microbiol.">
        <title>The Global Catalogue of Microorganisms (GCM) 10K type strain sequencing project: providing services to taxonomists for standard genome sequencing and annotation.</title>
        <authorList>
            <consortium name="The Broad Institute Genomics Platform"/>
            <consortium name="The Broad Institute Genome Sequencing Center for Infectious Disease"/>
            <person name="Wu L."/>
            <person name="Ma J."/>
        </authorList>
    </citation>
    <scope>NUCLEOTIDE SEQUENCE [LARGE SCALE GENOMIC DNA]</scope>
    <source>
        <strain evidence="4">CCUG 63682</strain>
    </source>
</reference>
<sequence length="242" mass="25802">MTTLTKIIVSTLFTFLLFSCNFNMNFSPGISGNGNVVTVDRTVEGNFDKIEVSRGMDVYLTQSDTETIEVEADENLQDIIVTEVKNNVLKIYADQNIRHSKSQKVFVNFKAVTSISSSSGSDVFSTNTITAERLELSTSSGSDMELNVNTEHINCSSSSGSDLKLSGKTNSLYAEASSGSDIKAGNLDAVSSHVKASSGADITVNTSKELIAKASSGGDIKYYGNPEKIDKSDGVSGSISKQ</sequence>
<dbReference type="PROSITE" id="PS51257">
    <property type="entry name" value="PROKAR_LIPOPROTEIN"/>
    <property type="match status" value="1"/>
</dbReference>